<dbReference type="Pfam" id="PF21173">
    <property type="entry name" value="DksA-like_N"/>
    <property type="match status" value="1"/>
</dbReference>
<dbReference type="EMBL" id="CP028918">
    <property type="protein sequence ID" value="AWB48772.1"/>
    <property type="molecule type" value="Genomic_DNA"/>
</dbReference>
<organism evidence="8 9">
    <name type="scientific">Paragemmobacter aquarius</name>
    <dbReference type="NCBI Taxonomy" id="2169400"/>
    <lineage>
        <taxon>Bacteria</taxon>
        <taxon>Pseudomonadati</taxon>
        <taxon>Pseudomonadota</taxon>
        <taxon>Alphaproteobacteria</taxon>
        <taxon>Rhodobacterales</taxon>
        <taxon>Paracoccaceae</taxon>
        <taxon>Paragemmobacter</taxon>
    </lineage>
</organism>
<keyword evidence="3" id="KW-0862">Zinc</keyword>
<dbReference type="PANTHER" id="PTHR33823">
    <property type="entry name" value="RNA POLYMERASE-BINDING TRANSCRIPTION FACTOR DKSA-RELATED"/>
    <property type="match status" value="1"/>
</dbReference>
<reference evidence="8 9" key="1">
    <citation type="submission" date="2018-04" db="EMBL/GenBank/DDBJ databases">
        <title>Genome sequencing of Gemmobacter.</title>
        <authorList>
            <person name="Yi H."/>
            <person name="Baek M.-G."/>
        </authorList>
    </citation>
    <scope>NUCLEOTIDE SEQUENCE [LARGE SCALE GENOMIC DNA]</scope>
    <source>
        <strain evidence="8 9">HYN0069</strain>
    </source>
</reference>
<evidence type="ECO:0000256" key="5">
    <source>
        <dbReference type="SAM" id="Coils"/>
    </source>
</evidence>
<dbReference type="Proteomes" id="UP000244496">
    <property type="component" value="Chromosome"/>
</dbReference>
<dbReference type="OrthoDB" id="1121111at2"/>
<gene>
    <name evidence="8" type="ORF">HYN69_09870</name>
</gene>
<feature type="zinc finger region" description="dksA C4-type" evidence="4">
    <location>
        <begin position="79"/>
        <end position="103"/>
    </location>
</feature>
<dbReference type="InterPro" id="IPR000962">
    <property type="entry name" value="Znf_DskA_TraR"/>
</dbReference>
<keyword evidence="5" id="KW-0175">Coiled coil</keyword>
<dbReference type="GO" id="GO:0032259">
    <property type="term" value="P:methylation"/>
    <property type="evidence" value="ECO:0007669"/>
    <property type="project" value="UniProtKB-KW"/>
</dbReference>
<dbReference type="AlphaFoldDB" id="A0A2S0ULT8"/>
<feature type="domain" description="DnaK suppressor protein-like N-terminal" evidence="7">
    <location>
        <begin position="9"/>
        <end position="71"/>
    </location>
</feature>
<dbReference type="RefSeq" id="WP_108435591.1">
    <property type="nucleotide sequence ID" value="NZ_CP028918.1"/>
</dbReference>
<dbReference type="InterPro" id="IPR048487">
    <property type="entry name" value="DksA-like_N"/>
</dbReference>
<feature type="domain" description="Zinc finger DksA/TraR C4-type" evidence="6">
    <location>
        <begin position="74"/>
        <end position="104"/>
    </location>
</feature>
<evidence type="ECO:0000259" key="7">
    <source>
        <dbReference type="Pfam" id="PF21173"/>
    </source>
</evidence>
<proteinExistence type="predicted"/>
<evidence type="ECO:0000256" key="3">
    <source>
        <dbReference type="ARBA" id="ARBA00022833"/>
    </source>
</evidence>
<evidence type="ECO:0000313" key="9">
    <source>
        <dbReference type="Proteomes" id="UP000244496"/>
    </source>
</evidence>
<dbReference type="GO" id="GO:0008168">
    <property type="term" value="F:methyltransferase activity"/>
    <property type="evidence" value="ECO:0007669"/>
    <property type="project" value="UniProtKB-KW"/>
</dbReference>
<keyword evidence="1" id="KW-0479">Metal-binding</keyword>
<evidence type="ECO:0000313" key="8">
    <source>
        <dbReference type="EMBL" id="AWB48772.1"/>
    </source>
</evidence>
<name>A0A2S0ULT8_9RHOB</name>
<evidence type="ECO:0000256" key="4">
    <source>
        <dbReference type="PROSITE-ProRule" id="PRU00510"/>
    </source>
</evidence>
<keyword evidence="8" id="KW-0489">Methyltransferase</keyword>
<keyword evidence="2" id="KW-0863">Zinc-finger</keyword>
<dbReference type="KEGG" id="geh:HYN69_09870"/>
<evidence type="ECO:0000256" key="2">
    <source>
        <dbReference type="ARBA" id="ARBA00022771"/>
    </source>
</evidence>
<dbReference type="PROSITE" id="PS51128">
    <property type="entry name" value="ZF_DKSA_2"/>
    <property type="match status" value="1"/>
</dbReference>
<dbReference type="Pfam" id="PF01258">
    <property type="entry name" value="zf-dskA_traR"/>
    <property type="match status" value="1"/>
</dbReference>
<evidence type="ECO:0000256" key="1">
    <source>
        <dbReference type="ARBA" id="ARBA00022723"/>
    </source>
</evidence>
<sequence length="105" mass="11479">MKPISTRKTELEARLALLQGRLAGIEAELDSHETKDWDDLATEREGDEVLERLGQGGQAEIRMIEAALARIVAGEYGACVKCGAEITEARLDSLPYTPFCRDCAA</sequence>
<keyword evidence="8" id="KW-0808">Transferase</keyword>
<dbReference type="PANTHER" id="PTHR33823:SF4">
    <property type="entry name" value="GENERAL STRESS PROTEIN 16O"/>
    <property type="match status" value="1"/>
</dbReference>
<dbReference type="Gene3D" id="1.20.120.910">
    <property type="entry name" value="DksA, coiled-coil domain"/>
    <property type="match status" value="1"/>
</dbReference>
<dbReference type="SUPFAM" id="SSF57716">
    <property type="entry name" value="Glucocorticoid receptor-like (DNA-binding domain)"/>
    <property type="match status" value="1"/>
</dbReference>
<protein>
    <submittedName>
        <fullName evidence="8">Dimethylmenaquinone methyltransferase</fullName>
    </submittedName>
</protein>
<keyword evidence="9" id="KW-1185">Reference proteome</keyword>
<evidence type="ECO:0000259" key="6">
    <source>
        <dbReference type="Pfam" id="PF01258"/>
    </source>
</evidence>
<dbReference type="GO" id="GO:0008270">
    <property type="term" value="F:zinc ion binding"/>
    <property type="evidence" value="ECO:0007669"/>
    <property type="project" value="UniProtKB-KW"/>
</dbReference>
<feature type="coiled-coil region" evidence="5">
    <location>
        <begin position="8"/>
        <end position="35"/>
    </location>
</feature>
<accession>A0A2S0ULT8</accession>